<proteinExistence type="predicted"/>
<evidence type="ECO:0000259" key="1">
    <source>
        <dbReference type="Pfam" id="PF16170"/>
    </source>
</evidence>
<feature type="domain" description="DUF4873" evidence="1">
    <location>
        <begin position="4"/>
        <end position="78"/>
    </location>
</feature>
<accession>A0A2S6AEA4</accession>
<reference evidence="2 3" key="1">
    <citation type="submission" date="2018-02" db="EMBL/GenBank/DDBJ databases">
        <title>8 Nocardia nova and 1 Nocardia cyriacigeorgica strain used for evolution to TMP-SMX.</title>
        <authorList>
            <person name="Mehta H."/>
            <person name="Weng J."/>
            <person name="Shamoo Y."/>
        </authorList>
    </citation>
    <scope>NUCLEOTIDE SEQUENCE [LARGE SCALE GENOMIC DNA]</scope>
    <source>
        <strain evidence="2 3">MDA3139</strain>
    </source>
</reference>
<dbReference type="AlphaFoldDB" id="A0A2S6AEA4"/>
<protein>
    <submittedName>
        <fullName evidence="2">DUF4873 domain-containing protein</fullName>
    </submittedName>
</protein>
<name>A0A2S6AEA4_9NOCA</name>
<dbReference type="InterPro" id="IPR032371">
    <property type="entry name" value="DUF4873"/>
</dbReference>
<dbReference type="Pfam" id="PF16170">
    <property type="entry name" value="DUF4873"/>
    <property type="match status" value="1"/>
</dbReference>
<dbReference type="Proteomes" id="UP000239874">
    <property type="component" value="Unassembled WGS sequence"/>
</dbReference>
<evidence type="ECO:0000313" key="2">
    <source>
        <dbReference type="EMBL" id="PPJ32728.1"/>
    </source>
</evidence>
<dbReference type="EMBL" id="PSZC01000037">
    <property type="protein sequence ID" value="PPJ32728.1"/>
    <property type="molecule type" value="Genomic_DNA"/>
</dbReference>
<sequence length="90" mass="10310">MRHRTVRVRLRGRRQPIDGIYRWYGRVDPDAALNAAAGTRKQRVELRTTEGAAAAILGDRDFRGRLRLIGHSAPPYRISTVDDLDPRMTR</sequence>
<organism evidence="2 3">
    <name type="scientific">Nocardia nova</name>
    <dbReference type="NCBI Taxonomy" id="37330"/>
    <lineage>
        <taxon>Bacteria</taxon>
        <taxon>Bacillati</taxon>
        <taxon>Actinomycetota</taxon>
        <taxon>Actinomycetes</taxon>
        <taxon>Mycobacteriales</taxon>
        <taxon>Nocardiaceae</taxon>
        <taxon>Nocardia</taxon>
    </lineage>
</organism>
<comment type="caution">
    <text evidence="2">The sequence shown here is derived from an EMBL/GenBank/DDBJ whole genome shotgun (WGS) entry which is preliminary data.</text>
</comment>
<gene>
    <name evidence="2" type="ORF">C5E45_32105</name>
</gene>
<evidence type="ECO:0000313" key="3">
    <source>
        <dbReference type="Proteomes" id="UP000239874"/>
    </source>
</evidence>
<dbReference type="OrthoDB" id="3683556at2"/>
<dbReference type="RefSeq" id="WP_104378415.1">
    <property type="nucleotide sequence ID" value="NZ_PSZC01000037.1"/>
</dbReference>